<organism evidence="1 2">
    <name type="scientific">Azospira oryzae</name>
    <dbReference type="NCBI Taxonomy" id="146939"/>
    <lineage>
        <taxon>Bacteria</taxon>
        <taxon>Pseudomonadati</taxon>
        <taxon>Pseudomonadota</taxon>
        <taxon>Betaproteobacteria</taxon>
        <taxon>Rhodocyclales</taxon>
        <taxon>Rhodocyclaceae</taxon>
        <taxon>Azospira</taxon>
    </lineage>
</organism>
<dbReference type="Proteomes" id="UP000292136">
    <property type="component" value="Unassembled WGS sequence"/>
</dbReference>
<evidence type="ECO:0000313" key="2">
    <source>
        <dbReference type="Proteomes" id="UP000292136"/>
    </source>
</evidence>
<evidence type="ECO:0000313" key="1">
    <source>
        <dbReference type="EMBL" id="RZT89813.1"/>
    </source>
</evidence>
<name>A0ABY0ITL0_9RHOO</name>
<protein>
    <submittedName>
        <fullName evidence="1">Uncharacterized protein</fullName>
    </submittedName>
</protein>
<comment type="caution">
    <text evidence="1">The sequence shown here is derived from an EMBL/GenBank/DDBJ whole genome shotgun (WGS) entry which is preliminary data.</text>
</comment>
<dbReference type="RefSeq" id="WP_165397441.1">
    <property type="nucleotide sequence ID" value="NZ_SHKM01000001.1"/>
</dbReference>
<reference evidence="1 2" key="1">
    <citation type="submission" date="2019-02" db="EMBL/GenBank/DDBJ databases">
        <title>Genomic Encyclopedia of Type Strains, Phase IV (KMG-IV): sequencing the most valuable type-strain genomes for metagenomic binning, comparative biology and taxonomic classification.</title>
        <authorList>
            <person name="Goeker M."/>
        </authorList>
    </citation>
    <scope>NUCLEOTIDE SEQUENCE [LARGE SCALE GENOMIC DNA]</scope>
    <source>
        <strain evidence="1 2">DSM 21223</strain>
    </source>
</reference>
<proteinExistence type="predicted"/>
<keyword evidence="2" id="KW-1185">Reference proteome</keyword>
<gene>
    <name evidence="1" type="ORF">EV678_0607</name>
</gene>
<accession>A0ABY0ITL0</accession>
<dbReference type="EMBL" id="SHKM01000001">
    <property type="protein sequence ID" value="RZT89813.1"/>
    <property type="molecule type" value="Genomic_DNA"/>
</dbReference>
<sequence length="52" mass="6028">MLNRCLPCRAFLARHRRAVRWAAFVAALCLFFFWLGTVAKPVTASGFCRVYY</sequence>